<dbReference type="SUPFAM" id="SSF49265">
    <property type="entry name" value="Fibronectin type III"/>
    <property type="match status" value="3"/>
</dbReference>
<dbReference type="EMBL" id="JAHESD010000008">
    <property type="protein sequence ID" value="MBT1702745.1"/>
    <property type="molecule type" value="Genomic_DNA"/>
</dbReference>
<keyword evidence="2" id="KW-1185">Reference proteome</keyword>
<accession>A0ABS5VMS0</accession>
<evidence type="ECO:0008006" key="3">
    <source>
        <dbReference type="Google" id="ProtNLM"/>
    </source>
</evidence>
<dbReference type="InterPro" id="IPR036116">
    <property type="entry name" value="FN3_sf"/>
</dbReference>
<comment type="caution">
    <text evidence="1">The sequence shown here is derived from an EMBL/GenBank/DDBJ whole genome shotgun (WGS) entry which is preliminary data.</text>
</comment>
<sequence length="694" mass="78298">MKLRWIFALCAILIVAEHNDVKAQSHPSIKVKASVYEDSIILRWAPSSALAWQLLNKYGYRIERYTIVRDSSVLADKPIKNLTEIPLKPHNPTEWEKYVDTDDYVAIAAQAIFGETFDLSNNASQDIAQIVQKSKELDLRFSFTSLAADLSPNAAHLSALRFVDRDVKHNEKYLYRVYSMVPEKILNVDFGFVYKGGDERNVLPVPAAPQVQLGNEVALVKWSNANLKDVYTGYYVERSIDGGQSFKRLTKSPVVATSMESDVNDDFEFTKIDSTLTGILYYYRIIGITSFGEHGPPSGNATWLNEKPLKPVPAIISTVVIDNASVKISWSFSNAAENEIEGFEIQRKNKVEADFDVINKVPVFASVREFIDDNPKSTNYYRLAAFTKGGQRTYSFPQLVQLVDSIPPAAPLGLKAITDSTGIIKLQWEKNLESDLLGYRVYRSNFKNSEFSQITISPIIFNNFIDTINIKSLSTHMWYKVVAIDNRFNTSLFSDVIQVERPDIIPPVAPVIKGVKAKDGGVEIKWIKSSSSDVVEHQIYRKHQYSSSWNILKRIPVSDTTSVFFDAINGKHTYQYSILAVDKTFLKSLMCKPVWGTPLVNSKKAIIEKFTGVPDRANKRVVLSWSYKEPKVTKFSIYRIANGESLMLYKTVNGSTTSFTDSNIAINSSYGYRVKAIFIDGNESEFSNEVIINY</sequence>
<evidence type="ECO:0000313" key="1">
    <source>
        <dbReference type="EMBL" id="MBT1702745.1"/>
    </source>
</evidence>
<gene>
    <name evidence="1" type="ORF">KK060_05605</name>
</gene>
<evidence type="ECO:0000313" key="2">
    <source>
        <dbReference type="Proteomes" id="UP000772618"/>
    </source>
</evidence>
<reference evidence="1 2" key="1">
    <citation type="submission" date="2021-05" db="EMBL/GenBank/DDBJ databases">
        <title>A Polyphasic approach of four new species of the genus Ohtaekwangia: Ohtaekwangia histidinii sp. nov., Ohtaekwangia cretensis sp. nov., Ohtaekwangia indiensis sp. nov., Ohtaekwangia reichenbachii sp. nov. from diverse environment.</title>
        <authorList>
            <person name="Octaviana S."/>
        </authorList>
    </citation>
    <scope>NUCLEOTIDE SEQUENCE [LARGE SCALE GENOMIC DNA]</scope>
    <source>
        <strain evidence="1 2">PWU20</strain>
    </source>
</reference>
<dbReference type="CDD" id="cd00063">
    <property type="entry name" value="FN3"/>
    <property type="match status" value="1"/>
</dbReference>
<protein>
    <recommendedName>
        <fullName evidence="3">Fibronectin type III domain-containing protein</fullName>
    </recommendedName>
</protein>
<dbReference type="Gene3D" id="2.60.40.10">
    <property type="entry name" value="Immunoglobulins"/>
    <property type="match status" value="5"/>
</dbReference>
<dbReference type="RefSeq" id="WP_254152711.1">
    <property type="nucleotide sequence ID" value="NZ_JAHESD010000008.1"/>
</dbReference>
<dbReference type="InterPro" id="IPR013783">
    <property type="entry name" value="Ig-like_fold"/>
</dbReference>
<name>A0ABS5VMS0_9BACT</name>
<proteinExistence type="predicted"/>
<organism evidence="1 2">
    <name type="scientific">Chryseosolibacter indicus</name>
    <dbReference type="NCBI Taxonomy" id="2782351"/>
    <lineage>
        <taxon>Bacteria</taxon>
        <taxon>Pseudomonadati</taxon>
        <taxon>Bacteroidota</taxon>
        <taxon>Cytophagia</taxon>
        <taxon>Cytophagales</taxon>
        <taxon>Chryseotaleaceae</taxon>
        <taxon>Chryseosolibacter</taxon>
    </lineage>
</organism>
<dbReference type="Proteomes" id="UP000772618">
    <property type="component" value="Unassembled WGS sequence"/>
</dbReference>
<dbReference type="InterPro" id="IPR003961">
    <property type="entry name" value="FN3_dom"/>
</dbReference>